<dbReference type="InterPro" id="IPR006935">
    <property type="entry name" value="Helicase/UvrB_N"/>
</dbReference>
<dbReference type="Pfam" id="PF04851">
    <property type="entry name" value="ResIII"/>
    <property type="match status" value="1"/>
</dbReference>
<dbReference type="EMBL" id="AMCI01003183">
    <property type="protein sequence ID" value="EJX00897.1"/>
    <property type="molecule type" value="Genomic_DNA"/>
</dbReference>
<comment type="caution">
    <text evidence="6">The sequence shown here is derived from an EMBL/GenBank/DDBJ whole genome shotgun (WGS) entry which is preliminary data.</text>
</comment>
<dbReference type="Pfam" id="PF17764">
    <property type="entry name" value="PriA_3primeBD"/>
    <property type="match status" value="1"/>
</dbReference>
<dbReference type="InterPro" id="IPR041222">
    <property type="entry name" value="PriA_3primeBD"/>
</dbReference>
<protein>
    <submittedName>
        <fullName evidence="6">Primosomal protein N</fullName>
    </submittedName>
</protein>
<name>J9G0Y2_9ZZZZ</name>
<keyword evidence="1" id="KW-0547">Nucleotide-binding</keyword>
<dbReference type="GO" id="GO:0006270">
    <property type="term" value="P:DNA replication initiation"/>
    <property type="evidence" value="ECO:0007669"/>
    <property type="project" value="TreeGrafter"/>
</dbReference>
<feature type="domain" description="Helicase/UvrB N-terminal" evidence="4">
    <location>
        <begin position="137"/>
        <end position="213"/>
    </location>
</feature>
<dbReference type="PANTHER" id="PTHR30580">
    <property type="entry name" value="PRIMOSOMAL PROTEIN N"/>
    <property type="match status" value="1"/>
</dbReference>
<sequence length="229" mass="25747">MSGSELFAKVIVDAPGLSPLDYSIPEDMLVAVGDRVLVGLRSRTVVGIVVAINSTSDYSELRLRRIKKVLKDIAPLSEDWLALTRFAAQYYVRSWGETAIPTLPSFFRKVPGVRYVNQLNKIRDLSISQRVSVPRPQLNEQQQFVVDKISQSVGFSPFLLFGITGSGKTEVYLRVIENTLNRDPDAQVLLLVPEINLTPQLEVRVKERFPEEQIVSLHSEHSDTVRARS</sequence>
<evidence type="ECO:0000256" key="1">
    <source>
        <dbReference type="ARBA" id="ARBA00022741"/>
    </source>
</evidence>
<dbReference type="GO" id="GO:0003677">
    <property type="term" value="F:DNA binding"/>
    <property type="evidence" value="ECO:0007669"/>
    <property type="project" value="UniProtKB-KW"/>
</dbReference>
<dbReference type="PANTHER" id="PTHR30580:SF0">
    <property type="entry name" value="PRIMOSOMAL PROTEIN N"/>
    <property type="match status" value="1"/>
</dbReference>
<evidence type="ECO:0000256" key="3">
    <source>
        <dbReference type="ARBA" id="ARBA00023125"/>
    </source>
</evidence>
<feature type="domain" description="Primosomal protein N' 3' DNA-binding" evidence="5">
    <location>
        <begin position="9"/>
        <end position="104"/>
    </location>
</feature>
<dbReference type="GO" id="GO:0043138">
    <property type="term" value="F:3'-5' DNA helicase activity"/>
    <property type="evidence" value="ECO:0007669"/>
    <property type="project" value="TreeGrafter"/>
</dbReference>
<dbReference type="AlphaFoldDB" id="J9G0Y2"/>
<organism evidence="6">
    <name type="scientific">gut metagenome</name>
    <dbReference type="NCBI Taxonomy" id="749906"/>
    <lineage>
        <taxon>unclassified sequences</taxon>
        <taxon>metagenomes</taxon>
        <taxon>organismal metagenomes</taxon>
    </lineage>
</organism>
<dbReference type="InterPro" id="IPR027417">
    <property type="entry name" value="P-loop_NTPase"/>
</dbReference>
<proteinExistence type="predicted"/>
<feature type="non-terminal residue" evidence="6">
    <location>
        <position position="229"/>
    </location>
</feature>
<evidence type="ECO:0000313" key="6">
    <source>
        <dbReference type="EMBL" id="EJX00897.1"/>
    </source>
</evidence>
<dbReference type="GO" id="GO:0006302">
    <property type="term" value="P:double-strand break repair"/>
    <property type="evidence" value="ECO:0007669"/>
    <property type="project" value="TreeGrafter"/>
</dbReference>
<dbReference type="GO" id="GO:0006310">
    <property type="term" value="P:DNA recombination"/>
    <property type="evidence" value="ECO:0007669"/>
    <property type="project" value="TreeGrafter"/>
</dbReference>
<evidence type="ECO:0000259" key="4">
    <source>
        <dbReference type="Pfam" id="PF04851"/>
    </source>
</evidence>
<dbReference type="InterPro" id="IPR042115">
    <property type="entry name" value="PriA_3primeBD_sf"/>
</dbReference>
<dbReference type="Gene3D" id="3.40.50.300">
    <property type="entry name" value="P-loop containing nucleotide triphosphate hydrolases"/>
    <property type="match status" value="1"/>
</dbReference>
<dbReference type="GO" id="GO:0016787">
    <property type="term" value="F:hydrolase activity"/>
    <property type="evidence" value="ECO:0007669"/>
    <property type="project" value="InterPro"/>
</dbReference>
<accession>J9G0Y2</accession>
<dbReference type="Gene3D" id="3.40.1440.60">
    <property type="entry name" value="PriA, 3(prime) DNA-binding domain"/>
    <property type="match status" value="1"/>
</dbReference>
<reference evidence="6" key="1">
    <citation type="journal article" date="2012" name="PLoS ONE">
        <title>Gene sets for utilization of primary and secondary nutrition supplies in the distal gut of endangered iberian lynx.</title>
        <authorList>
            <person name="Alcaide M."/>
            <person name="Messina E."/>
            <person name="Richter M."/>
            <person name="Bargiela R."/>
            <person name="Peplies J."/>
            <person name="Huws S.A."/>
            <person name="Newbold C.J."/>
            <person name="Golyshin P.N."/>
            <person name="Simon M.A."/>
            <person name="Lopez G."/>
            <person name="Yakimov M.M."/>
            <person name="Ferrer M."/>
        </authorList>
    </citation>
    <scope>NUCLEOTIDE SEQUENCE</scope>
</reference>
<gene>
    <name evidence="6" type="ORF">EVA_10996</name>
</gene>
<dbReference type="GO" id="GO:0005524">
    <property type="term" value="F:ATP binding"/>
    <property type="evidence" value="ECO:0007669"/>
    <property type="project" value="UniProtKB-KW"/>
</dbReference>
<evidence type="ECO:0000256" key="2">
    <source>
        <dbReference type="ARBA" id="ARBA00022840"/>
    </source>
</evidence>
<evidence type="ECO:0000259" key="5">
    <source>
        <dbReference type="Pfam" id="PF17764"/>
    </source>
</evidence>
<keyword evidence="2" id="KW-0067">ATP-binding</keyword>
<dbReference type="SUPFAM" id="SSF52540">
    <property type="entry name" value="P-loop containing nucleoside triphosphate hydrolases"/>
    <property type="match status" value="1"/>
</dbReference>
<keyword evidence="3" id="KW-0238">DNA-binding</keyword>